<organism evidence="2">
    <name type="scientific">Tetraodon nigroviridis</name>
    <name type="common">Spotted green pufferfish</name>
    <name type="synonym">Chelonodon nigroviridis</name>
    <dbReference type="NCBI Taxonomy" id="99883"/>
    <lineage>
        <taxon>Eukaryota</taxon>
        <taxon>Metazoa</taxon>
        <taxon>Chordata</taxon>
        <taxon>Craniata</taxon>
        <taxon>Vertebrata</taxon>
        <taxon>Euteleostomi</taxon>
        <taxon>Actinopterygii</taxon>
        <taxon>Neopterygii</taxon>
        <taxon>Teleostei</taxon>
        <taxon>Neoteleostei</taxon>
        <taxon>Acanthomorphata</taxon>
        <taxon>Eupercaria</taxon>
        <taxon>Tetraodontiformes</taxon>
        <taxon>Tetradontoidea</taxon>
        <taxon>Tetraodontidae</taxon>
        <taxon>Tetraodon</taxon>
    </lineage>
</organism>
<evidence type="ECO:0000256" key="1">
    <source>
        <dbReference type="SAM" id="MobiDB-lite"/>
    </source>
</evidence>
<protein>
    <submittedName>
        <fullName evidence="2">(spotted green pufferfish) hypothetical protein</fullName>
    </submittedName>
</protein>
<sequence>MTEEVKEGLEAFFSSSPQKITTLCSLNSMILVVTGVMKKFSKRVKKVFKAPEGRAEEGAVGGGRRPGAGAPAARLRLLAQQGAGGHRPRPGIPRGLLKDGHGDPGPVGGHRHPPGWNQGQEELPEGPRRTCFRSSGTQRREGPGIDQGLCALCNREGSEPHPLRSQGGSSVQRPGSPGCPGSHLAPSLGRVGTPVPDGELLQEDGQNHPPLKTARSTSPGSS</sequence>
<feature type="region of interest" description="Disordered" evidence="1">
    <location>
        <begin position="81"/>
        <end position="222"/>
    </location>
</feature>
<reference evidence="2" key="1">
    <citation type="journal article" date="2004" name="Nature">
        <title>Genome duplication in the teleost fish Tetraodon nigroviridis reveals the early vertebrate proto-karyotype.</title>
        <authorList>
            <person name="Jaillon O."/>
            <person name="Aury J.-M."/>
            <person name="Brunet F."/>
            <person name="Petit J.-L."/>
            <person name="Stange-Thomann N."/>
            <person name="Mauceli E."/>
            <person name="Bouneau L."/>
            <person name="Fischer C."/>
            <person name="Ozouf-Costaz C."/>
            <person name="Bernot A."/>
            <person name="Nicaud S."/>
            <person name="Jaffe D."/>
            <person name="Fisher S."/>
            <person name="Lutfalla G."/>
            <person name="Dossat C."/>
            <person name="Segurens B."/>
            <person name="Dasilva C."/>
            <person name="Salanoubat M."/>
            <person name="Levy M."/>
            <person name="Boudet N."/>
            <person name="Castellano S."/>
            <person name="Anthouard V."/>
            <person name="Jubin C."/>
            <person name="Castelli V."/>
            <person name="Katinka M."/>
            <person name="Vacherie B."/>
            <person name="Biemont C."/>
            <person name="Skalli Z."/>
            <person name="Cattolico L."/>
            <person name="Poulain J."/>
            <person name="De Berardinis V."/>
            <person name="Cruaud C."/>
            <person name="Duprat S."/>
            <person name="Brottier P."/>
            <person name="Coutanceau J.-P."/>
            <person name="Gouzy J."/>
            <person name="Parra G."/>
            <person name="Lardier G."/>
            <person name="Chapple C."/>
            <person name="McKernan K.J."/>
            <person name="McEwan P."/>
            <person name="Bosak S."/>
            <person name="Kellis M."/>
            <person name="Volff J.-N."/>
            <person name="Guigo R."/>
            <person name="Zody M.C."/>
            <person name="Mesirov J."/>
            <person name="Lindblad-Toh K."/>
            <person name="Birren B."/>
            <person name="Nusbaum C."/>
            <person name="Kahn D."/>
            <person name="Robinson-Rechavi M."/>
            <person name="Laudet V."/>
            <person name="Schachter V."/>
            <person name="Quetier F."/>
            <person name="Saurin W."/>
            <person name="Scarpelli C."/>
            <person name="Wincker P."/>
            <person name="Lander E.S."/>
            <person name="Weissenbach J."/>
            <person name="Roest Crollius H."/>
        </authorList>
    </citation>
    <scope>NUCLEOTIDE SEQUENCE [LARGE SCALE GENOMIC DNA]</scope>
</reference>
<comment type="caution">
    <text evidence="2">The sequence shown here is derived from an EMBL/GenBank/DDBJ whole genome shotgun (WGS) entry which is preliminary data.</text>
</comment>
<dbReference type="AlphaFoldDB" id="Q4THL3"/>
<dbReference type="EMBL" id="CAAE01002861">
    <property type="protein sequence ID" value="CAF87619.1"/>
    <property type="molecule type" value="Genomic_DNA"/>
</dbReference>
<dbReference type="KEGG" id="tng:GSTEN00000506G001"/>
<evidence type="ECO:0000313" key="2">
    <source>
        <dbReference type="EMBL" id="CAF87619.1"/>
    </source>
</evidence>
<accession>Q4THL3</accession>
<gene>
    <name evidence="2" type="ORF">GSTENG00000506001</name>
</gene>
<proteinExistence type="predicted"/>
<name>Q4THL3_TETNG</name>
<reference evidence="2" key="2">
    <citation type="submission" date="2004-02" db="EMBL/GenBank/DDBJ databases">
        <authorList>
            <consortium name="Genoscope"/>
            <consortium name="Whitehead Institute Centre for Genome Research"/>
        </authorList>
    </citation>
    <scope>NUCLEOTIDE SEQUENCE</scope>
</reference>